<dbReference type="EMBL" id="AP025591">
    <property type="protein sequence ID" value="BDG04643.1"/>
    <property type="molecule type" value="Genomic_DNA"/>
</dbReference>
<protein>
    <recommendedName>
        <fullName evidence="5">Glycosyl transferase, WecB/TagA/CpsF family</fullName>
    </recommendedName>
</protein>
<keyword evidence="2" id="KW-0808">Transferase</keyword>
<evidence type="ECO:0000313" key="3">
    <source>
        <dbReference type="EMBL" id="BDG04643.1"/>
    </source>
</evidence>
<accession>A0ABN6MUM4</accession>
<name>A0ABN6MUM4_9BACT</name>
<organism evidence="3 4">
    <name type="scientific">Anaeromyxobacter oryzae</name>
    <dbReference type="NCBI Taxonomy" id="2918170"/>
    <lineage>
        <taxon>Bacteria</taxon>
        <taxon>Pseudomonadati</taxon>
        <taxon>Myxococcota</taxon>
        <taxon>Myxococcia</taxon>
        <taxon>Myxococcales</taxon>
        <taxon>Cystobacterineae</taxon>
        <taxon>Anaeromyxobacteraceae</taxon>
        <taxon>Anaeromyxobacter</taxon>
    </lineage>
</organism>
<evidence type="ECO:0000256" key="2">
    <source>
        <dbReference type="ARBA" id="ARBA00022679"/>
    </source>
</evidence>
<proteinExistence type="predicted"/>
<dbReference type="NCBIfam" id="TIGR00696">
    <property type="entry name" value="wecG_tagA_cpsF"/>
    <property type="match status" value="1"/>
</dbReference>
<dbReference type="RefSeq" id="WP_248353085.1">
    <property type="nucleotide sequence ID" value="NZ_AP025591.1"/>
</dbReference>
<sequence length="260" mass="28026">MPGRVRLGRIEIDALDTSEAIDAIEALVRARRGGAVFTPNVDHLVRLERDAALRVAYEAADLRLADGMPLVWAARLAGTPVPERVAGADLVVPLARRAAARGWRVYLLGGPPGIAARAAAALALLGVVVAGYDAPWIDDSREGRARARDAAARVSAARPDLLYVGLGAPKQELWMDRHRDAIRPAVAVAVGASLSYLAGALPRAPRWVSRSGLEWLFRLACEPRRLWRRYLVDGVAFLPILLRTLHEAEGRAARGPSAIV</sequence>
<gene>
    <name evidence="3" type="ORF">AMOR_36390</name>
</gene>
<evidence type="ECO:0000256" key="1">
    <source>
        <dbReference type="ARBA" id="ARBA00022676"/>
    </source>
</evidence>
<dbReference type="PANTHER" id="PTHR34136:SF1">
    <property type="entry name" value="UDP-N-ACETYL-D-MANNOSAMINURONIC ACID TRANSFERASE"/>
    <property type="match status" value="1"/>
</dbReference>
<dbReference type="Pfam" id="PF03808">
    <property type="entry name" value="Glyco_tran_WecG"/>
    <property type="match status" value="1"/>
</dbReference>
<keyword evidence="1" id="KW-0328">Glycosyltransferase</keyword>
<dbReference type="CDD" id="cd06533">
    <property type="entry name" value="Glyco_transf_WecG_TagA"/>
    <property type="match status" value="1"/>
</dbReference>
<dbReference type="Proteomes" id="UP001162891">
    <property type="component" value="Chromosome"/>
</dbReference>
<keyword evidence="4" id="KW-1185">Reference proteome</keyword>
<dbReference type="PANTHER" id="PTHR34136">
    <property type="match status" value="1"/>
</dbReference>
<evidence type="ECO:0000313" key="4">
    <source>
        <dbReference type="Proteomes" id="UP001162891"/>
    </source>
</evidence>
<evidence type="ECO:0008006" key="5">
    <source>
        <dbReference type="Google" id="ProtNLM"/>
    </source>
</evidence>
<dbReference type="InterPro" id="IPR004629">
    <property type="entry name" value="WecG_TagA_CpsF"/>
</dbReference>
<reference evidence="4" key="1">
    <citation type="journal article" date="2022" name="Int. J. Syst. Evol. Microbiol.">
        <title>Anaeromyxobacter oryzae sp. nov., Anaeromyxobacter diazotrophicus sp. nov. and Anaeromyxobacter paludicola sp. nov., isolated from paddy soils.</title>
        <authorList>
            <person name="Itoh H."/>
            <person name="Xu Z."/>
            <person name="Mise K."/>
            <person name="Masuda Y."/>
            <person name="Ushijima N."/>
            <person name="Hayakawa C."/>
            <person name="Shiratori Y."/>
            <person name="Senoo K."/>
        </authorList>
    </citation>
    <scope>NUCLEOTIDE SEQUENCE [LARGE SCALE GENOMIC DNA]</scope>
    <source>
        <strain evidence="4">Red232</strain>
    </source>
</reference>